<feature type="transmembrane region" description="Helical" evidence="1">
    <location>
        <begin position="79"/>
        <end position="100"/>
    </location>
</feature>
<dbReference type="AlphaFoldDB" id="A0A1F5Y0K8"/>
<evidence type="ECO:0000256" key="1">
    <source>
        <dbReference type="SAM" id="Phobius"/>
    </source>
</evidence>
<evidence type="ECO:0000313" key="3">
    <source>
        <dbReference type="Proteomes" id="UP000178894"/>
    </source>
</evidence>
<accession>A0A1F5Y0K8</accession>
<evidence type="ECO:0000313" key="2">
    <source>
        <dbReference type="EMBL" id="OGF93705.1"/>
    </source>
</evidence>
<name>A0A1F5Y0K8_9BACT</name>
<feature type="transmembrane region" description="Helical" evidence="1">
    <location>
        <begin position="46"/>
        <end position="67"/>
    </location>
</feature>
<keyword evidence="1" id="KW-0472">Membrane</keyword>
<proteinExistence type="predicted"/>
<dbReference type="STRING" id="1798364.A3G54_02055"/>
<sequence length="105" mass="11494">MDKLRSIYASACSATVTIIAVVAMTIGAELSPAFKNWLAGFTGHHWVTKSWISILVFALLFCVIRFAGKSASESQTKRALITLEIATALGFLAILGFYVYEFFAH</sequence>
<gene>
    <name evidence="2" type="ORF">A3G54_02055</name>
</gene>
<dbReference type="Proteomes" id="UP000178894">
    <property type="component" value="Unassembled WGS sequence"/>
</dbReference>
<keyword evidence="1" id="KW-0812">Transmembrane</keyword>
<reference evidence="2 3" key="1">
    <citation type="journal article" date="2016" name="Nat. Commun.">
        <title>Thousands of microbial genomes shed light on interconnected biogeochemical processes in an aquifer system.</title>
        <authorList>
            <person name="Anantharaman K."/>
            <person name="Brown C.T."/>
            <person name="Hug L.A."/>
            <person name="Sharon I."/>
            <person name="Castelle C.J."/>
            <person name="Probst A.J."/>
            <person name="Thomas B.C."/>
            <person name="Singh A."/>
            <person name="Wilkins M.J."/>
            <person name="Karaoz U."/>
            <person name="Brodie E.L."/>
            <person name="Williams K.H."/>
            <person name="Hubbard S.S."/>
            <person name="Banfield J.F."/>
        </authorList>
    </citation>
    <scope>NUCLEOTIDE SEQUENCE [LARGE SCALE GENOMIC DNA]</scope>
</reference>
<protein>
    <submittedName>
        <fullName evidence="2">Uncharacterized protein</fullName>
    </submittedName>
</protein>
<dbReference type="EMBL" id="MFIQ01000007">
    <property type="protein sequence ID" value="OGF93705.1"/>
    <property type="molecule type" value="Genomic_DNA"/>
</dbReference>
<organism evidence="2 3">
    <name type="scientific">Candidatus Giovannonibacteria bacterium RIFCSPLOWO2_12_FULL_44_15</name>
    <dbReference type="NCBI Taxonomy" id="1798364"/>
    <lineage>
        <taxon>Bacteria</taxon>
        <taxon>Candidatus Giovannoniibacteriota</taxon>
    </lineage>
</organism>
<feature type="transmembrane region" description="Helical" evidence="1">
    <location>
        <begin position="7"/>
        <end position="26"/>
    </location>
</feature>
<comment type="caution">
    <text evidence="2">The sequence shown here is derived from an EMBL/GenBank/DDBJ whole genome shotgun (WGS) entry which is preliminary data.</text>
</comment>
<keyword evidence="1" id="KW-1133">Transmembrane helix</keyword>